<dbReference type="NCBIfam" id="NF047637">
    <property type="entry name" value="lipo_CC0125"/>
    <property type="match status" value="1"/>
</dbReference>
<evidence type="ECO:0000256" key="1">
    <source>
        <dbReference type="SAM" id="SignalP"/>
    </source>
</evidence>
<dbReference type="AlphaFoldDB" id="A0A840I1D1"/>
<evidence type="ECO:0000313" key="2">
    <source>
        <dbReference type="EMBL" id="MBB4658022.1"/>
    </source>
</evidence>
<dbReference type="RefSeq" id="WP_183815552.1">
    <property type="nucleotide sequence ID" value="NZ_JACHOB010000001.1"/>
</dbReference>
<protein>
    <recommendedName>
        <fullName evidence="4">DUF4136 domain-containing protein</fullName>
    </recommendedName>
</protein>
<dbReference type="Proteomes" id="UP000563524">
    <property type="component" value="Unassembled WGS sequence"/>
</dbReference>
<keyword evidence="1" id="KW-0732">Signal</keyword>
<feature type="signal peptide" evidence="1">
    <location>
        <begin position="1"/>
        <end position="25"/>
    </location>
</feature>
<name>A0A840I1D1_9PROT</name>
<accession>A0A840I1D1</accession>
<keyword evidence="3" id="KW-1185">Reference proteome</keyword>
<sequence length="182" mass="20061">MIKTTGQKAALIAAGLLTLAGCATSTPYTSAEGSRSGYGFTDQKIEDDRYRITFRGNSLTGRDTVENYLLYRAAELTLQNGYDYFVVVKDDTEKQTNYTSVGTGAYGPGAYSYYGFGRPFPYYGFGYPWGPSNDFDLRERNRYTAIAYVKFGRGEKPADTIAAYDAAQVEANLAPVVQVAER</sequence>
<feature type="chain" id="PRO_5032953493" description="DUF4136 domain-containing protein" evidence="1">
    <location>
        <begin position="26"/>
        <end position="182"/>
    </location>
</feature>
<dbReference type="PROSITE" id="PS51257">
    <property type="entry name" value="PROKAR_LIPOPROTEIN"/>
    <property type="match status" value="1"/>
</dbReference>
<organism evidence="2 3">
    <name type="scientific">Parvularcula dongshanensis</name>
    <dbReference type="NCBI Taxonomy" id="1173995"/>
    <lineage>
        <taxon>Bacteria</taxon>
        <taxon>Pseudomonadati</taxon>
        <taxon>Pseudomonadota</taxon>
        <taxon>Alphaproteobacteria</taxon>
        <taxon>Parvularculales</taxon>
        <taxon>Parvularculaceae</taxon>
        <taxon>Parvularcula</taxon>
    </lineage>
</organism>
<evidence type="ECO:0000313" key="3">
    <source>
        <dbReference type="Proteomes" id="UP000563524"/>
    </source>
</evidence>
<comment type="caution">
    <text evidence="2">The sequence shown here is derived from an EMBL/GenBank/DDBJ whole genome shotgun (WGS) entry which is preliminary data.</text>
</comment>
<proteinExistence type="predicted"/>
<dbReference type="EMBL" id="JACHOB010000001">
    <property type="protein sequence ID" value="MBB4658022.1"/>
    <property type="molecule type" value="Genomic_DNA"/>
</dbReference>
<reference evidence="2 3" key="1">
    <citation type="submission" date="2020-08" db="EMBL/GenBank/DDBJ databases">
        <title>Genomic Encyclopedia of Type Strains, Phase IV (KMG-IV): sequencing the most valuable type-strain genomes for metagenomic binning, comparative biology and taxonomic classification.</title>
        <authorList>
            <person name="Goeker M."/>
        </authorList>
    </citation>
    <scope>NUCLEOTIDE SEQUENCE [LARGE SCALE GENOMIC DNA]</scope>
    <source>
        <strain evidence="2 3">DSM 102850</strain>
    </source>
</reference>
<evidence type="ECO:0008006" key="4">
    <source>
        <dbReference type="Google" id="ProtNLM"/>
    </source>
</evidence>
<gene>
    <name evidence="2" type="ORF">GGQ59_000522</name>
</gene>